<dbReference type="CDD" id="cd09272">
    <property type="entry name" value="RNase_HI_RT_Ty1"/>
    <property type="match status" value="1"/>
</dbReference>
<dbReference type="AlphaFoldDB" id="A0AAW2JIR2"/>
<dbReference type="EMBL" id="JACGWM010001246">
    <property type="protein sequence ID" value="KAL0294141.1"/>
    <property type="molecule type" value="Genomic_DNA"/>
</dbReference>
<reference evidence="1" key="2">
    <citation type="journal article" date="2024" name="Plant">
        <title>Genomic evolution and insights into agronomic trait innovations of Sesamum species.</title>
        <authorList>
            <person name="Miao H."/>
            <person name="Wang L."/>
            <person name="Qu L."/>
            <person name="Liu H."/>
            <person name="Sun Y."/>
            <person name="Le M."/>
            <person name="Wang Q."/>
            <person name="Wei S."/>
            <person name="Zheng Y."/>
            <person name="Lin W."/>
            <person name="Duan Y."/>
            <person name="Cao H."/>
            <person name="Xiong S."/>
            <person name="Wang X."/>
            <person name="Wei L."/>
            <person name="Li C."/>
            <person name="Ma Q."/>
            <person name="Ju M."/>
            <person name="Zhao R."/>
            <person name="Li G."/>
            <person name="Mu C."/>
            <person name="Tian Q."/>
            <person name="Mei H."/>
            <person name="Zhang T."/>
            <person name="Gao T."/>
            <person name="Zhang H."/>
        </authorList>
    </citation>
    <scope>NUCLEOTIDE SEQUENCE</scope>
    <source>
        <strain evidence="1">KEN8</strain>
    </source>
</reference>
<proteinExistence type="predicted"/>
<comment type="caution">
    <text evidence="1">The sequence shown here is derived from an EMBL/GenBank/DDBJ whole genome shotgun (WGS) entry which is preliminary data.</text>
</comment>
<accession>A0AAW2JIR2</accession>
<evidence type="ECO:0000313" key="1">
    <source>
        <dbReference type="EMBL" id="KAL0294141.1"/>
    </source>
</evidence>
<name>A0AAW2JIR2_9LAMI</name>
<gene>
    <name evidence="1" type="ORF">Scaly_2573600</name>
</gene>
<organism evidence="1">
    <name type="scientific">Sesamum calycinum</name>
    <dbReference type="NCBI Taxonomy" id="2727403"/>
    <lineage>
        <taxon>Eukaryota</taxon>
        <taxon>Viridiplantae</taxon>
        <taxon>Streptophyta</taxon>
        <taxon>Embryophyta</taxon>
        <taxon>Tracheophyta</taxon>
        <taxon>Spermatophyta</taxon>
        <taxon>Magnoliopsida</taxon>
        <taxon>eudicotyledons</taxon>
        <taxon>Gunneridae</taxon>
        <taxon>Pentapetalae</taxon>
        <taxon>asterids</taxon>
        <taxon>lamiids</taxon>
        <taxon>Lamiales</taxon>
        <taxon>Pedaliaceae</taxon>
        <taxon>Sesamum</taxon>
    </lineage>
</organism>
<sequence length="459" mass="53008">MVENQSDVSTANTSINRSRQVVEILEPMENTADDSDELDEQIRTDYMVITWILNTVSKEILYAFIYVSLAKSLWLELKVRYGGSNGPMIYNLEQEIASVSQAEIPITAFFTKIKILWDKVVCLDPVPACTYPVHRQIIKRKNSHQLMRSLGPISRLHNNRNGWMDDCLVERCKARLVAKGFNQIEGVDYADYFSPIEKAVIMRFCWLLAPLSVGPYINWMPTMLFSMVLLIRRFTCNLPRGIQFSLGHVCPPLEPVLCRLSMFRIYFETLVYRMPRLQPSLFRRVLSFVPLEELLYHTLNHIEDLWVACYTWGSLGTTATSLFFPSSSSLKLQAYCDADWASCLDSRRSVTRFRVFLGNALVSWNTRSWPRSLVRLLRRSTKATIHIMANPVFHERTKYLDIDCQIVRNQYKIGFVAPSFVRSKEQLADIFTKSLFGPLFLDLLSKLALFTLARSFRAV</sequence>
<dbReference type="PANTHER" id="PTHR37610">
    <property type="entry name" value="CCHC-TYPE DOMAIN-CONTAINING PROTEIN"/>
    <property type="match status" value="1"/>
</dbReference>
<dbReference type="PANTHER" id="PTHR37610:SF40">
    <property type="entry name" value="OS01G0909600 PROTEIN"/>
    <property type="match status" value="1"/>
</dbReference>
<protein>
    <submittedName>
        <fullName evidence="1">Uncharacterized protein</fullName>
    </submittedName>
</protein>
<reference evidence="1" key="1">
    <citation type="submission" date="2020-06" db="EMBL/GenBank/DDBJ databases">
        <authorList>
            <person name="Li T."/>
            <person name="Hu X."/>
            <person name="Zhang T."/>
            <person name="Song X."/>
            <person name="Zhang H."/>
            <person name="Dai N."/>
            <person name="Sheng W."/>
            <person name="Hou X."/>
            <person name="Wei L."/>
        </authorList>
    </citation>
    <scope>NUCLEOTIDE SEQUENCE</scope>
    <source>
        <strain evidence="1">KEN8</strain>
        <tissue evidence="1">Leaf</tissue>
    </source>
</reference>